<evidence type="ECO:0000259" key="3">
    <source>
        <dbReference type="Pfam" id="PF14728"/>
    </source>
</evidence>
<dbReference type="InterPro" id="IPR055363">
    <property type="entry name" value="PTHB1_hp_dom"/>
</dbReference>
<evidence type="ECO:0000313" key="10">
    <source>
        <dbReference type="Proteomes" id="UP000290189"/>
    </source>
</evidence>
<reference evidence="7 9" key="1">
    <citation type="submission" date="2015-02" db="EMBL/GenBank/DDBJ databases">
        <authorList>
            <person name="Chooi Y.-H."/>
        </authorList>
    </citation>
    <scope>NUCLEOTIDE SEQUENCE [LARGE SCALE GENOMIC DNA]</scope>
    <source>
        <strain evidence="7">E3</strain>
    </source>
</reference>
<dbReference type="Proteomes" id="UP000290189">
    <property type="component" value="Unassembled WGS sequence"/>
</dbReference>
<organism evidence="7 9">
    <name type="scientific">Plasmodiophora brassicae</name>
    <name type="common">Clubroot disease agent</name>
    <dbReference type="NCBI Taxonomy" id="37360"/>
    <lineage>
        <taxon>Eukaryota</taxon>
        <taxon>Sar</taxon>
        <taxon>Rhizaria</taxon>
        <taxon>Endomyxa</taxon>
        <taxon>Phytomyxea</taxon>
        <taxon>Plasmodiophorida</taxon>
        <taxon>Plasmodiophoridae</taxon>
        <taxon>Plasmodiophora</taxon>
    </lineage>
</organism>
<dbReference type="GO" id="GO:0016020">
    <property type="term" value="C:membrane"/>
    <property type="evidence" value="ECO:0007669"/>
    <property type="project" value="TreeGrafter"/>
</dbReference>
<dbReference type="Pfam" id="PF14727">
    <property type="entry name" value="PHTB1_N"/>
    <property type="match status" value="1"/>
</dbReference>
<dbReference type="InterPro" id="IPR026511">
    <property type="entry name" value="PTHB1"/>
</dbReference>
<evidence type="ECO:0000313" key="9">
    <source>
        <dbReference type="Proteomes" id="UP000039324"/>
    </source>
</evidence>
<dbReference type="OrthoDB" id="10262646at2759"/>
<feature type="domain" description="PTHB1 N-terminal" evidence="2">
    <location>
        <begin position="1"/>
        <end position="366"/>
    </location>
</feature>
<dbReference type="STRING" id="37360.A0A0G4ITG8"/>
<dbReference type="Pfam" id="PF23337">
    <property type="entry name" value="PTHB1_pf"/>
    <property type="match status" value="1"/>
</dbReference>
<dbReference type="Pfam" id="PF14728">
    <property type="entry name" value="PTHB1_GAE"/>
    <property type="match status" value="1"/>
</dbReference>
<dbReference type="EMBL" id="OVEO01000002">
    <property type="protein sequence ID" value="SPQ94490.1"/>
    <property type="molecule type" value="Genomic_DNA"/>
</dbReference>
<evidence type="ECO:0000313" key="8">
    <source>
        <dbReference type="EMBL" id="SPQ94490.1"/>
    </source>
</evidence>
<dbReference type="OMA" id="VPVEDWT"/>
<evidence type="ECO:0000259" key="2">
    <source>
        <dbReference type="Pfam" id="PF14727"/>
    </source>
</evidence>
<keyword evidence="9" id="KW-1185">Reference proteome</keyword>
<feature type="domain" description="PTHB1 hairpin" evidence="5">
    <location>
        <begin position="654"/>
        <end position="754"/>
    </location>
</feature>
<accession>A0A0G4ITG8</accession>
<dbReference type="AlphaFoldDB" id="A0A0G4ITG8"/>
<evidence type="ECO:0000259" key="4">
    <source>
        <dbReference type="Pfam" id="PF23337"/>
    </source>
</evidence>
<evidence type="ECO:0000259" key="5">
    <source>
        <dbReference type="Pfam" id="PF23338"/>
    </source>
</evidence>
<feature type="domain" description="PTHB1 C-terminal helix bundle" evidence="6">
    <location>
        <begin position="759"/>
        <end position="834"/>
    </location>
</feature>
<dbReference type="Pfam" id="PF23339">
    <property type="entry name" value="PTHB1_CtH"/>
    <property type="match status" value="1"/>
</dbReference>
<dbReference type="InterPro" id="IPR028074">
    <property type="entry name" value="PHTB1_GAE_dom"/>
</dbReference>
<geneLocation type="mitochondrion" evidence="8"/>
<evidence type="ECO:0008006" key="11">
    <source>
        <dbReference type="Google" id="ProtNLM"/>
    </source>
</evidence>
<dbReference type="GO" id="GO:0060271">
    <property type="term" value="P:cilium assembly"/>
    <property type="evidence" value="ECO:0007669"/>
    <property type="project" value="TreeGrafter"/>
</dbReference>
<dbReference type="InterPro" id="IPR055364">
    <property type="entry name" value="PTHB1_CtH_dom"/>
</dbReference>
<protein>
    <recommendedName>
        <fullName evidence="11">PTHB1 N-terminal domain-containing protein</fullName>
    </recommendedName>
</protein>
<reference evidence="8 10" key="2">
    <citation type="submission" date="2018-03" db="EMBL/GenBank/DDBJ databases">
        <authorList>
            <person name="Fogelqvist J."/>
        </authorList>
    </citation>
    <scope>NUCLEOTIDE SEQUENCE [LARGE SCALE GENOMIC DNA]</scope>
</reference>
<dbReference type="EMBL" id="CDSF01000084">
    <property type="protein sequence ID" value="CEO98406.1"/>
    <property type="molecule type" value="Genomic_DNA"/>
</dbReference>
<keyword evidence="8" id="KW-0496">Mitochondrion</keyword>
<feature type="domain" description="PTHB1 platform" evidence="4">
    <location>
        <begin position="537"/>
        <end position="633"/>
    </location>
</feature>
<dbReference type="InterPro" id="IPR055362">
    <property type="entry name" value="PTHB1_pf_dom"/>
</dbReference>
<evidence type="ECO:0000259" key="6">
    <source>
        <dbReference type="Pfam" id="PF23339"/>
    </source>
</evidence>
<evidence type="ECO:0000256" key="1">
    <source>
        <dbReference type="SAM" id="MobiDB-lite"/>
    </source>
</evidence>
<feature type="region of interest" description="Disordered" evidence="1">
    <location>
        <begin position="842"/>
        <end position="862"/>
    </location>
</feature>
<evidence type="ECO:0000313" key="7">
    <source>
        <dbReference type="EMBL" id="CEO98406.1"/>
    </source>
</evidence>
<dbReference type="PANTHER" id="PTHR20991">
    <property type="entry name" value="PARATHYROID HORMONE-RESPONSIVE B1 GENE"/>
    <property type="match status" value="1"/>
</dbReference>
<dbReference type="InterPro" id="IPR028073">
    <property type="entry name" value="PHTB1_N_dom"/>
</dbReference>
<name>A0A0G4ITG8_PLABS</name>
<sequence length="862" mass="93577">MSLFQAREWWSAPVDNGADPDATLRCGRRALCVGNVDNQVPPADKIIVGGFDGVVRVYFPSQREYRIEDLIVEKNIGKPVLQVECGRFLANKNDIGVCLLHPRSLAVYELTPVGGMGANARYFDFVIQYEHQLEAPAHSLVFGQFGGYDKDSICVQSMDGRWSMFQQDAVAFVCTIPDILIPGPLAYVSRTDSFICVDSQMECQCYTYQALGSSSGAAMAGPGPRALQKSWSMNLGQHAVQILTARFTESIAASQSDIVVLGERSLFALKPQGQLALQKILDANPSCACTYPTSNGAATFGSKHNLIIGTHAKSLSVFRGSELIWAAKTKDVPIAVAVATFAGISGLIVVLFQSGEIQICYLGTDPPATSKPVTEGKDVDYAAIAAEYRSLQKFIRHAQISQLAMDPTDHVKLSCDPPRHCDVHRSAVAPPGASSDIAVDGQGVPISCTLELKIAYQGSYPIRTLQIAVDAGPGFIAERNIFVIHNFAPTGGSSSVVPIRIYASRSRLPPNAAVRVMASFLTVDDQPRVSTVTVPLPFAMIGNVVAPVRSTQFFVTIDTNRPAPSSLRDLFPGVHQGEVPNILSVKYHCRGLDCSIVLSKNAGRYRVQSSELAGLNLLTLELISRLNTYWNQAGEVQQSASASAGPLRLTCDGPLPVDDLWNVVDRHLQGRLDIRVNAQVMENLSKQIRAIQKRLLARFKDTTPAPLANLDLLLRESLQSMLERGDATRALQGDVDRLANDIGSVMSLLCALISSAYGMDENNATSLQAYLTSRVDDGMDQGWEERLDASLAYLLMTTLAKDDKKSGTQLSSEMTIPGDTKRLRKHMKIVCDRLAKGQTIYREPELSKKSRKAAKAAAATAE</sequence>
<gene>
    <name evidence="7" type="ORF">PBRA_006520</name>
    <name evidence="8" type="ORF">PLBR_LOCUS1705</name>
</gene>
<feature type="domain" description="PTHB1 GAE" evidence="3">
    <location>
        <begin position="450"/>
        <end position="531"/>
    </location>
</feature>
<dbReference type="GO" id="GO:0034464">
    <property type="term" value="C:BBSome"/>
    <property type="evidence" value="ECO:0007669"/>
    <property type="project" value="InterPro"/>
</dbReference>
<dbReference type="Pfam" id="PF23338">
    <property type="entry name" value="PTHB1_hp"/>
    <property type="match status" value="1"/>
</dbReference>
<dbReference type="PANTHER" id="PTHR20991:SF0">
    <property type="entry name" value="PROTEIN PTHB1"/>
    <property type="match status" value="1"/>
</dbReference>
<dbReference type="Proteomes" id="UP000039324">
    <property type="component" value="Unassembled WGS sequence"/>
</dbReference>
<proteinExistence type="predicted"/>